<dbReference type="RefSeq" id="WP_202826248.1">
    <property type="nucleotide sequence ID" value="NZ_JAEUXJ010000005.1"/>
</dbReference>
<sequence>MLARAAAEYRDWMERAALPLWAATGGARGFLEEHGRPEGEEATTLAQARQIYVFAHAALLGWPAGLPAARAAWALLRRTAWEDGWVHAVHRAGGVLDPAIELYDQAPVLLALAWLARAGEAEAIPWAHRTLDAVEARLTLPGSPGFANRLPPDPGPRQQNPHMHLLEAMLALHAATGEARFARLGRDLVALFRDRLFDPATGTMVEYYGPDWQRLPEPWPGRQVWPGHLCEWAWLLDRAAAQFGTGLRAEARALTRFAERHATEPRTGLLRYAVTEEGVALDPSVQLWPQTEALKAALVQGRLRRAGRILRGLLDHHLARQPRGTWMEEADRPGRIPATSFYHLFLAYAELRRVLG</sequence>
<keyword evidence="2" id="KW-0413">Isomerase</keyword>
<dbReference type="Proteomes" id="UP000606490">
    <property type="component" value="Unassembled WGS sequence"/>
</dbReference>
<dbReference type="InterPro" id="IPR012341">
    <property type="entry name" value="6hp_glycosidase-like_sf"/>
</dbReference>
<name>A0ABS1V489_9PROT</name>
<comment type="similarity">
    <text evidence="1">Belongs to the N-acylglucosamine 2-epimerase family.</text>
</comment>
<dbReference type="InterPro" id="IPR010819">
    <property type="entry name" value="AGE/CE"/>
</dbReference>
<evidence type="ECO:0000313" key="4">
    <source>
        <dbReference type="Proteomes" id="UP000606490"/>
    </source>
</evidence>
<dbReference type="SUPFAM" id="SSF48208">
    <property type="entry name" value="Six-hairpin glycosidases"/>
    <property type="match status" value="1"/>
</dbReference>
<evidence type="ECO:0000313" key="3">
    <source>
        <dbReference type="EMBL" id="MBL6456512.1"/>
    </source>
</evidence>
<evidence type="ECO:0000256" key="2">
    <source>
        <dbReference type="ARBA" id="ARBA00023235"/>
    </source>
</evidence>
<protein>
    <submittedName>
        <fullName evidence="3">AGE family epimerase/isomerase</fullName>
    </submittedName>
</protein>
<organism evidence="3 4">
    <name type="scientific">Belnapia mucosa</name>
    <dbReference type="NCBI Taxonomy" id="2804532"/>
    <lineage>
        <taxon>Bacteria</taxon>
        <taxon>Pseudomonadati</taxon>
        <taxon>Pseudomonadota</taxon>
        <taxon>Alphaproteobacteria</taxon>
        <taxon>Acetobacterales</taxon>
        <taxon>Roseomonadaceae</taxon>
        <taxon>Belnapia</taxon>
    </lineage>
</organism>
<dbReference type="PANTHER" id="PTHR15108">
    <property type="entry name" value="N-ACYLGLUCOSAMINE-2-EPIMERASE"/>
    <property type="match status" value="1"/>
</dbReference>
<dbReference type="InterPro" id="IPR008928">
    <property type="entry name" value="6-hairpin_glycosidase_sf"/>
</dbReference>
<dbReference type="EMBL" id="JAEUXJ010000005">
    <property type="protein sequence ID" value="MBL6456512.1"/>
    <property type="molecule type" value="Genomic_DNA"/>
</dbReference>
<evidence type="ECO:0000256" key="1">
    <source>
        <dbReference type="ARBA" id="ARBA00008558"/>
    </source>
</evidence>
<comment type="caution">
    <text evidence="3">The sequence shown here is derived from an EMBL/GenBank/DDBJ whole genome shotgun (WGS) entry which is preliminary data.</text>
</comment>
<reference evidence="3 4" key="1">
    <citation type="submission" date="2021-01" db="EMBL/GenBank/DDBJ databases">
        <title>Belnapia mucosa sp. nov. and Belnapia arida sp. nov., isolated from the Tabernas Desert (Almeria, Spain).</title>
        <authorList>
            <person name="Molina-Menor E."/>
            <person name="Vidal-Verdu A."/>
            <person name="Calonge A."/>
            <person name="Satari L."/>
            <person name="Pereto Magraner J."/>
            <person name="Porcar Miralles M."/>
        </authorList>
    </citation>
    <scope>NUCLEOTIDE SEQUENCE [LARGE SCALE GENOMIC DNA]</scope>
    <source>
        <strain evidence="3 4">T6</strain>
    </source>
</reference>
<accession>A0ABS1V489</accession>
<dbReference type="Pfam" id="PF07221">
    <property type="entry name" value="GlcNAc_2-epim"/>
    <property type="match status" value="1"/>
</dbReference>
<keyword evidence="4" id="KW-1185">Reference proteome</keyword>
<gene>
    <name evidence="3" type="ORF">JMJ55_14355</name>
</gene>
<dbReference type="Gene3D" id="1.50.10.10">
    <property type="match status" value="1"/>
</dbReference>
<proteinExistence type="inferred from homology"/>